<organism evidence="8 18">
    <name type="scientific">Bacteroides stercoris</name>
    <dbReference type="NCBI Taxonomy" id="46506"/>
    <lineage>
        <taxon>Bacteria</taxon>
        <taxon>Pseudomonadati</taxon>
        <taxon>Bacteroidota</taxon>
        <taxon>Bacteroidia</taxon>
        <taxon>Bacteroidales</taxon>
        <taxon>Bacteroidaceae</taxon>
        <taxon>Bacteroides</taxon>
    </lineage>
</organism>
<evidence type="ECO:0000313" key="8">
    <source>
        <dbReference type="EMBL" id="KWR56193.1"/>
    </source>
</evidence>
<evidence type="ECO:0000313" key="5">
    <source>
        <dbReference type="EMBL" id="KAB5281201.1"/>
    </source>
</evidence>
<dbReference type="EMBL" id="QSGN01000072">
    <property type="protein sequence ID" value="RHB22901.1"/>
    <property type="molecule type" value="Genomic_DNA"/>
</dbReference>
<dbReference type="Proteomes" id="UP000440773">
    <property type="component" value="Unassembled WGS sequence"/>
</dbReference>
<dbReference type="AlphaFoldDB" id="A0A108TA91"/>
<dbReference type="EMBL" id="QSAF01000017">
    <property type="protein sequence ID" value="RGW32712.1"/>
    <property type="molecule type" value="Genomic_DNA"/>
</dbReference>
<dbReference type="GeneID" id="31796216"/>
<evidence type="ECO:0000313" key="19">
    <source>
        <dbReference type="Proteomes" id="UP000261223"/>
    </source>
</evidence>
<dbReference type="SMART" id="SM00935">
    <property type="entry name" value="OmpH"/>
    <property type="match status" value="1"/>
</dbReference>
<evidence type="ECO:0000313" key="15">
    <source>
        <dbReference type="EMBL" id="RHC32916.1"/>
    </source>
</evidence>
<dbReference type="GO" id="GO:0050821">
    <property type="term" value="P:protein stabilization"/>
    <property type="evidence" value="ECO:0007669"/>
    <property type="project" value="TreeGrafter"/>
</dbReference>
<evidence type="ECO:0000313" key="14">
    <source>
        <dbReference type="EMBL" id="RHB22901.1"/>
    </source>
</evidence>
<dbReference type="PANTHER" id="PTHR35089">
    <property type="entry name" value="CHAPERONE PROTEIN SKP"/>
    <property type="match status" value="1"/>
</dbReference>
<comment type="caution">
    <text evidence="8">The sequence shown here is derived from an EMBL/GenBank/DDBJ whole genome shotgun (WGS) entry which is preliminary data.</text>
</comment>
<dbReference type="Proteomes" id="UP000283310">
    <property type="component" value="Unassembled WGS sequence"/>
</dbReference>
<dbReference type="EMBL" id="QSHQ01000003">
    <property type="protein sequence ID" value="RHC32916.1"/>
    <property type="molecule type" value="Genomic_DNA"/>
</dbReference>
<dbReference type="Proteomes" id="UP000283762">
    <property type="component" value="Unassembled WGS sequence"/>
</dbReference>
<evidence type="ECO:0000256" key="2">
    <source>
        <dbReference type="ARBA" id="ARBA00022729"/>
    </source>
</evidence>
<evidence type="ECO:0000313" key="30">
    <source>
        <dbReference type="Proteomes" id="UP000467334"/>
    </source>
</evidence>
<evidence type="ECO:0000313" key="21">
    <source>
        <dbReference type="Proteomes" id="UP000283482"/>
    </source>
</evidence>
<evidence type="ECO:0000313" key="11">
    <source>
        <dbReference type="EMBL" id="RGR30193.1"/>
    </source>
</evidence>
<evidence type="ECO:0000256" key="3">
    <source>
        <dbReference type="SAM" id="Coils"/>
    </source>
</evidence>
<evidence type="ECO:0000313" key="24">
    <source>
        <dbReference type="Proteomes" id="UP000284604"/>
    </source>
</evidence>
<dbReference type="Pfam" id="PF03938">
    <property type="entry name" value="OmpH"/>
    <property type="match status" value="1"/>
</dbReference>
<dbReference type="Proteomes" id="UP000261223">
    <property type="component" value="Unassembled WGS sequence"/>
</dbReference>
<dbReference type="Proteomes" id="UP000467334">
    <property type="component" value="Unassembled WGS sequence"/>
</dbReference>
<dbReference type="EMBL" id="QRHJ01000018">
    <property type="protein sequence ID" value="RHF75902.1"/>
    <property type="molecule type" value="Genomic_DNA"/>
</dbReference>
<feature type="signal peptide" evidence="4">
    <location>
        <begin position="1"/>
        <end position="20"/>
    </location>
</feature>
<evidence type="ECO:0000313" key="20">
    <source>
        <dbReference type="Proteomes" id="UP000283310"/>
    </source>
</evidence>
<evidence type="ECO:0000256" key="1">
    <source>
        <dbReference type="ARBA" id="ARBA00009091"/>
    </source>
</evidence>
<gene>
    <name evidence="8" type="ORF">AA415_01266</name>
    <name evidence="16" type="ORF">DW668_07950</name>
    <name evidence="15" type="ORF">DW853_02225</name>
    <name evidence="14" type="ORF">DW889_16705</name>
    <name evidence="13" type="ORF">DWV41_08280</name>
    <name evidence="12" type="ORF">DWV77_13365</name>
    <name evidence="11" type="ORF">DWY58_02860</name>
    <name evidence="10" type="ORF">DWY65_11335</name>
    <name evidence="17" type="ORF">DWZ78_05255</name>
    <name evidence="9" type="ORF">DXC34_18090</name>
    <name evidence="7" type="ORF">F9950_04575</name>
    <name evidence="6" type="ORF">F9958_10235</name>
    <name evidence="5" type="ORF">F9962_10035</name>
</gene>
<reference evidence="8 18" key="1">
    <citation type="journal article" date="2016" name="BMC Genomics">
        <title>Type VI secretion systems of human gut Bacteroidales segregate into three genetic architectures, two of which are contained on mobile genetic elements.</title>
        <authorList>
            <person name="Coyne M.J."/>
            <person name="Roelofs K.G."/>
            <person name="Comstock L.E."/>
        </authorList>
    </citation>
    <scope>NUCLEOTIDE SEQUENCE [LARGE SCALE GENOMIC DNA]</scope>
    <source>
        <strain evidence="8 18">CL09T03C01</strain>
    </source>
</reference>
<dbReference type="Proteomes" id="UP000284777">
    <property type="component" value="Unassembled WGS sequence"/>
</dbReference>
<evidence type="ECO:0000313" key="18">
    <source>
        <dbReference type="Proteomes" id="UP000056419"/>
    </source>
</evidence>
<dbReference type="Gene3D" id="3.30.910.20">
    <property type="entry name" value="Skp domain"/>
    <property type="match status" value="1"/>
</dbReference>
<evidence type="ECO:0000313" key="25">
    <source>
        <dbReference type="Proteomes" id="UP000284777"/>
    </source>
</evidence>
<dbReference type="Proteomes" id="UP000285305">
    <property type="component" value="Unassembled WGS sequence"/>
</dbReference>
<keyword evidence="3" id="KW-0175">Coiled coil</keyword>
<dbReference type="EMBL" id="WCLE01000019">
    <property type="protein sequence ID" value="KAB5313627.1"/>
    <property type="molecule type" value="Genomic_DNA"/>
</dbReference>
<dbReference type="GO" id="GO:0051082">
    <property type="term" value="F:unfolded protein binding"/>
    <property type="evidence" value="ECO:0007669"/>
    <property type="project" value="InterPro"/>
</dbReference>
<dbReference type="EMBL" id="QRUB01000001">
    <property type="protein sequence ID" value="RGR30193.1"/>
    <property type="molecule type" value="Genomic_DNA"/>
</dbReference>
<evidence type="ECO:0000313" key="29">
    <source>
        <dbReference type="Proteomes" id="UP000440773"/>
    </source>
</evidence>
<proteinExistence type="inferred from homology"/>
<evidence type="ECO:0000313" key="17">
    <source>
        <dbReference type="EMBL" id="RHM20235.1"/>
    </source>
</evidence>
<evidence type="ECO:0000313" key="16">
    <source>
        <dbReference type="EMBL" id="RHF75902.1"/>
    </source>
</evidence>
<dbReference type="EMBL" id="QRPN01000004">
    <property type="protein sequence ID" value="RHM20235.1"/>
    <property type="molecule type" value="Genomic_DNA"/>
</dbReference>
<reference evidence="8" key="2">
    <citation type="submission" date="2016-01" db="EMBL/GenBank/DDBJ databases">
        <authorList>
            <person name="McClelland M."/>
            <person name="Jain A."/>
            <person name="Saraogi P."/>
            <person name="Mendelson R."/>
            <person name="Westerman R."/>
            <person name="SanMiguel P."/>
            <person name="Csonka L."/>
        </authorList>
    </citation>
    <scope>NUCLEOTIDE SEQUENCE</scope>
    <source>
        <strain evidence="8">CL09T03C01</strain>
    </source>
</reference>
<dbReference type="EMBL" id="QSSV01000042">
    <property type="protein sequence ID" value="RGM08367.1"/>
    <property type="molecule type" value="Genomic_DNA"/>
</dbReference>
<dbReference type="SUPFAM" id="SSF111384">
    <property type="entry name" value="OmpH-like"/>
    <property type="match status" value="1"/>
</dbReference>
<evidence type="ECO:0000313" key="9">
    <source>
        <dbReference type="EMBL" id="RGM08367.1"/>
    </source>
</evidence>
<evidence type="ECO:0000313" key="28">
    <source>
        <dbReference type="Proteomes" id="UP000431177"/>
    </source>
</evidence>
<dbReference type="EMBL" id="WCLP01000023">
    <property type="protein sequence ID" value="KAB5281201.1"/>
    <property type="molecule type" value="Genomic_DNA"/>
</dbReference>
<name>A0A108TA91_BACSE</name>
<evidence type="ECO:0000313" key="23">
    <source>
        <dbReference type="Proteomes" id="UP000284161"/>
    </source>
</evidence>
<dbReference type="STRING" id="46506.AA415_01266"/>
<dbReference type="RefSeq" id="WP_005652863.1">
    <property type="nucleotide sequence ID" value="NZ_AP031449.1"/>
</dbReference>
<dbReference type="InterPro" id="IPR024930">
    <property type="entry name" value="Skp_dom_sf"/>
</dbReference>
<evidence type="ECO:0000313" key="22">
    <source>
        <dbReference type="Proteomes" id="UP000283762"/>
    </source>
</evidence>
<dbReference type="GO" id="GO:0005829">
    <property type="term" value="C:cytosol"/>
    <property type="evidence" value="ECO:0007669"/>
    <property type="project" value="TreeGrafter"/>
</dbReference>
<reference evidence="28 29" key="4">
    <citation type="journal article" date="2019" name="Nat. Med.">
        <title>A library of human gut bacterial isolates paired with longitudinal multiomics data enables mechanistic microbiome research.</title>
        <authorList>
            <person name="Poyet M."/>
            <person name="Groussin M."/>
            <person name="Gibbons S.M."/>
            <person name="Avila-Pacheco J."/>
            <person name="Jiang X."/>
            <person name="Kearney S.M."/>
            <person name="Perrotta A.R."/>
            <person name="Berdy B."/>
            <person name="Zhao S."/>
            <person name="Lieberman T.D."/>
            <person name="Swanson P.K."/>
            <person name="Smith M."/>
            <person name="Roesemann S."/>
            <person name="Alexander J.E."/>
            <person name="Rich S.A."/>
            <person name="Livny J."/>
            <person name="Vlamakis H."/>
            <person name="Clish C."/>
            <person name="Bullock K."/>
            <person name="Deik A."/>
            <person name="Scott J."/>
            <person name="Pierce K.A."/>
            <person name="Xavier R.J."/>
            <person name="Alm E.J."/>
        </authorList>
    </citation>
    <scope>NUCLEOTIDE SEQUENCE [LARGE SCALE GENOMIC DNA]</scope>
    <source>
        <strain evidence="5 29">BIOML-A17</strain>
        <strain evidence="7 28">BIOML-A2</strain>
        <strain evidence="6 30">BIOML-A6</strain>
    </source>
</reference>
<evidence type="ECO:0000313" key="27">
    <source>
        <dbReference type="Proteomes" id="UP000285305"/>
    </source>
</evidence>
<evidence type="ECO:0000313" key="6">
    <source>
        <dbReference type="EMBL" id="KAB5313627.1"/>
    </source>
</evidence>
<dbReference type="Proteomes" id="UP000284161">
    <property type="component" value="Unassembled WGS sequence"/>
</dbReference>
<evidence type="ECO:0000313" key="7">
    <source>
        <dbReference type="EMBL" id="KAB5329921.1"/>
    </source>
</evidence>
<sequence length="168" mass="19144" precursor="true">MLKKIALLVVMFALPLGAMAQTKFAHMNSQEVIVTMPEYTKAQADLDAMSKEYQTEMQRTQEEFNKKYQEFLAQADSLPKNIAERRQKELQDMAQRQEQFQQEAYQSMQKAQQDAMTPIYKKLDEAIQAVGKAEGVVYIFDLARTPIPYVGAQSVDVTAKVKTQLGIK</sequence>
<evidence type="ECO:0000313" key="12">
    <source>
        <dbReference type="EMBL" id="RGW32712.1"/>
    </source>
</evidence>
<comment type="similarity">
    <text evidence="1">Belongs to the Skp family.</text>
</comment>
<dbReference type="Proteomes" id="UP000284604">
    <property type="component" value="Unassembled WGS sequence"/>
</dbReference>
<dbReference type="Proteomes" id="UP000283482">
    <property type="component" value="Unassembled WGS sequence"/>
</dbReference>
<dbReference type="PANTHER" id="PTHR35089:SF1">
    <property type="entry name" value="CHAPERONE PROTEIN SKP"/>
    <property type="match status" value="1"/>
</dbReference>
<feature type="coiled-coil region" evidence="3">
    <location>
        <begin position="43"/>
        <end position="103"/>
    </location>
</feature>
<evidence type="ECO:0000313" key="13">
    <source>
        <dbReference type="EMBL" id="RGW97284.1"/>
    </source>
</evidence>
<dbReference type="Proteomes" id="UP000056419">
    <property type="component" value="Unassembled WGS sequence"/>
</dbReference>
<evidence type="ECO:0000256" key="4">
    <source>
        <dbReference type="SAM" id="SignalP"/>
    </source>
</evidence>
<dbReference type="InterPro" id="IPR005632">
    <property type="entry name" value="Chaperone_Skp"/>
</dbReference>
<dbReference type="EMBL" id="QRTW01000019">
    <property type="protein sequence ID" value="RGR11870.1"/>
    <property type="molecule type" value="Genomic_DNA"/>
</dbReference>
<dbReference type="EMBL" id="WCLA01000005">
    <property type="protein sequence ID" value="KAB5329921.1"/>
    <property type="molecule type" value="Genomic_DNA"/>
</dbReference>
<dbReference type="PATRIC" id="fig|46506.5.peg.1352"/>
<feature type="chain" id="PRO_5036003875" evidence="4">
    <location>
        <begin position="21"/>
        <end position="168"/>
    </location>
</feature>
<keyword evidence="18" id="KW-1185">Reference proteome</keyword>
<dbReference type="Proteomes" id="UP000431177">
    <property type="component" value="Unassembled WGS sequence"/>
</dbReference>
<protein>
    <submittedName>
        <fullName evidence="5">OmpH family outer membrane protein</fullName>
    </submittedName>
    <submittedName>
        <fullName evidence="8">Periplasmic chaperone</fullName>
    </submittedName>
</protein>
<evidence type="ECO:0000313" key="26">
    <source>
        <dbReference type="Proteomes" id="UP000285150"/>
    </source>
</evidence>
<keyword evidence="2 4" id="KW-0732">Signal</keyword>
<dbReference type="Proteomes" id="UP000285150">
    <property type="component" value="Unassembled WGS sequence"/>
</dbReference>
<accession>A0A108TA91</accession>
<evidence type="ECO:0000313" key="10">
    <source>
        <dbReference type="EMBL" id="RGR11870.1"/>
    </source>
</evidence>
<dbReference type="EMBL" id="LRGC01000004">
    <property type="protein sequence ID" value="KWR56193.1"/>
    <property type="molecule type" value="Genomic_DNA"/>
</dbReference>
<reference evidence="19 20" key="3">
    <citation type="submission" date="2018-08" db="EMBL/GenBank/DDBJ databases">
        <title>A genome reference for cultivated species of the human gut microbiota.</title>
        <authorList>
            <person name="Zou Y."/>
            <person name="Xue W."/>
            <person name="Luo G."/>
        </authorList>
    </citation>
    <scope>NUCLEOTIDE SEQUENCE [LARGE SCALE GENOMIC DNA]</scope>
    <source>
        <strain evidence="13 25">AF05-4</strain>
        <strain evidence="12 26">AF12-7</strain>
        <strain evidence="11 23">AF25-6</strain>
        <strain evidence="10 20">AF26-20BH</strain>
        <strain evidence="17 24">AF35-20</strain>
        <strain evidence="16 22">AM25-16</strain>
        <strain evidence="15 27">AM36-9BH</strain>
        <strain evidence="14 21">AM40-34</strain>
        <strain evidence="9 19">TF03-6</strain>
    </source>
</reference>
<dbReference type="EMBL" id="QSBD01000010">
    <property type="protein sequence ID" value="RGW97284.1"/>
    <property type="molecule type" value="Genomic_DNA"/>
</dbReference>